<dbReference type="InterPro" id="IPR050789">
    <property type="entry name" value="Diverse_Enzym_Activities"/>
</dbReference>
<dbReference type="SUPFAM" id="SSF56601">
    <property type="entry name" value="beta-lactamase/transpeptidase-like"/>
    <property type="match status" value="1"/>
</dbReference>
<dbReference type="InterPro" id="IPR001466">
    <property type="entry name" value="Beta-lactam-related"/>
</dbReference>
<accession>A0A7X5UZR1</accession>
<dbReference type="PANTHER" id="PTHR43283">
    <property type="entry name" value="BETA-LACTAMASE-RELATED"/>
    <property type="match status" value="1"/>
</dbReference>
<feature type="domain" description="Beta-lactamase-related" evidence="1">
    <location>
        <begin position="34"/>
        <end position="353"/>
    </location>
</feature>
<comment type="caution">
    <text evidence="2">The sequence shown here is derived from an EMBL/GenBank/DDBJ whole genome shotgun (WGS) entry which is preliminary data.</text>
</comment>
<reference evidence="2 3" key="1">
    <citation type="submission" date="2020-03" db="EMBL/GenBank/DDBJ databases">
        <title>Genomic Encyclopedia of Type Strains, Phase IV (KMG-IV): sequencing the most valuable type-strain genomes for metagenomic binning, comparative biology and taxonomic classification.</title>
        <authorList>
            <person name="Goeker M."/>
        </authorList>
    </citation>
    <scope>NUCLEOTIDE SEQUENCE [LARGE SCALE GENOMIC DNA]</scope>
    <source>
        <strain evidence="2 3">DSM 4733</strain>
    </source>
</reference>
<proteinExistence type="predicted"/>
<dbReference type="AlphaFoldDB" id="A0A7X5UZR1"/>
<protein>
    <submittedName>
        <fullName evidence="2">CubicO group peptidase (Beta-lactamase class C family)</fullName>
    </submittedName>
</protein>
<dbReference type="Pfam" id="PF00144">
    <property type="entry name" value="Beta-lactamase"/>
    <property type="match status" value="1"/>
</dbReference>
<sequence>MEHIDRRMLMAGMILLPVTARAARFGSGAEQAGLDALVRKWANEQGFRGLVALGRKGHATASSAQGFANVEMRLPFDLDVPMAIASISKRITAVAVMRLVERGQLALDTPIARYLPAYRKDIGAQVTLRHLLSNSSGIPNQFGAVVRARPELFGKDMPAGEAVSLFASGDLVFAPGTRFDYALTNWILVLAILETVSGTRFPDLVRNLVTAPLRLGATRLEHLGDSMSYRTLDPPTVWASPTADYLAAGGGFCGTGRDLMRFAHRVYGTSFLTADSRRALTTIEVASDHYALGGRVREVTIAGKAVRCAWDTGNRAGYRSVLGHRLDGKGTVVVLNNTGYSQKTMDEVAEAALRLQAG</sequence>
<name>A0A7X5UZR1_9SPHN</name>
<dbReference type="Proteomes" id="UP000564677">
    <property type="component" value="Unassembled WGS sequence"/>
</dbReference>
<organism evidence="2 3">
    <name type="scientific">Sphingomonas leidyi</name>
    <dbReference type="NCBI Taxonomy" id="68569"/>
    <lineage>
        <taxon>Bacteria</taxon>
        <taxon>Pseudomonadati</taxon>
        <taxon>Pseudomonadota</taxon>
        <taxon>Alphaproteobacteria</taxon>
        <taxon>Sphingomonadales</taxon>
        <taxon>Sphingomonadaceae</taxon>
        <taxon>Sphingomonas</taxon>
    </lineage>
</organism>
<dbReference type="RefSeq" id="WP_167299603.1">
    <property type="nucleotide sequence ID" value="NZ_JAASQV010000002.1"/>
</dbReference>
<dbReference type="InterPro" id="IPR012338">
    <property type="entry name" value="Beta-lactam/transpept-like"/>
</dbReference>
<evidence type="ECO:0000313" key="3">
    <source>
        <dbReference type="Proteomes" id="UP000564677"/>
    </source>
</evidence>
<keyword evidence="3" id="KW-1185">Reference proteome</keyword>
<dbReference type="EMBL" id="JAASQV010000002">
    <property type="protein sequence ID" value="NIJ65168.1"/>
    <property type="molecule type" value="Genomic_DNA"/>
</dbReference>
<evidence type="ECO:0000259" key="1">
    <source>
        <dbReference type="Pfam" id="PF00144"/>
    </source>
</evidence>
<gene>
    <name evidence="2" type="ORF">FHR20_002130</name>
</gene>
<evidence type="ECO:0000313" key="2">
    <source>
        <dbReference type="EMBL" id="NIJ65168.1"/>
    </source>
</evidence>
<dbReference type="Gene3D" id="3.40.710.10">
    <property type="entry name" value="DD-peptidase/beta-lactamase superfamily"/>
    <property type="match status" value="1"/>
</dbReference>